<sequence length="515" mass="56170">MHWSTPVDNTVYVAHEKQEEAKWELPLDVGEEEDELGLQPRNVYIHLPQTATRDPRGLRAVGVPPASLQGCVRQDAQEDKTETEGLVVGEEESPGDVPSLAVHSRSAHSDESALCIACECRVALSDVDYHADCCPGAPQKVEEAVSRSEAESTSQPYVLPQLQAQHTDSEEPQRDPPRAKPSSASSFWGDMWGRARDSVLSLFPGAERNESVIANSLSPSDGKSVSGGQDGESEDRRTGIREVAASFAAGSARAPGTHVNSSAGGPRRDANLASRGRQQGQSHVTGIERERPTESDYSQLYRPLAVSEVNPMVTSPFSVPAALFHPPGGGLGRPTDGSAPFQYGTLEARLHVPENGVVFADLSRRGEGGPGRHHQRRTETPSRHWQVGVASRHSAWGAQRWQESNSAWRTSLENSGPMSHAAPYGHIFEPKRVEGRRRGHREVTMRMERVMDERPGLLKIPPPLPLYPPAGVSPKQWATIVQKDAEIRREARQWNQAALRTDVSPSPSSAPPPTR</sequence>
<feature type="compositionally biased region" description="Polar residues" evidence="1">
    <location>
        <begin position="213"/>
        <end position="227"/>
    </location>
</feature>
<name>A0A0G4HCE7_9ALVE</name>
<dbReference type="VEuPathDB" id="CryptoDB:Cvel_6277"/>
<feature type="compositionally biased region" description="Basic and acidic residues" evidence="1">
    <location>
        <begin position="167"/>
        <end position="178"/>
    </location>
</feature>
<proteinExistence type="predicted"/>
<feature type="region of interest" description="Disordered" evidence="1">
    <location>
        <begin position="492"/>
        <end position="515"/>
    </location>
</feature>
<dbReference type="AlphaFoldDB" id="A0A0G4HCE7"/>
<feature type="region of interest" description="Disordered" evidence="1">
    <location>
        <begin position="164"/>
        <end position="189"/>
    </location>
</feature>
<feature type="region of interest" description="Disordered" evidence="1">
    <location>
        <begin position="362"/>
        <end position="386"/>
    </location>
</feature>
<feature type="region of interest" description="Disordered" evidence="1">
    <location>
        <begin position="213"/>
        <end position="296"/>
    </location>
</feature>
<gene>
    <name evidence="2" type="ORF">Cvel_6277</name>
</gene>
<accession>A0A0G4HCE7</accession>
<feature type="region of interest" description="Disordered" evidence="1">
    <location>
        <begin position="71"/>
        <end position="101"/>
    </location>
</feature>
<evidence type="ECO:0000313" key="2">
    <source>
        <dbReference type="EMBL" id="CEM41553.1"/>
    </source>
</evidence>
<reference evidence="2" key="1">
    <citation type="submission" date="2014-11" db="EMBL/GenBank/DDBJ databases">
        <authorList>
            <person name="Otto D Thomas"/>
            <person name="Naeem Raeece"/>
        </authorList>
    </citation>
    <scope>NUCLEOTIDE SEQUENCE</scope>
</reference>
<feature type="compositionally biased region" description="Low complexity" evidence="1">
    <location>
        <begin position="244"/>
        <end position="254"/>
    </location>
</feature>
<evidence type="ECO:0000256" key="1">
    <source>
        <dbReference type="SAM" id="MobiDB-lite"/>
    </source>
</evidence>
<dbReference type="EMBL" id="CDMZ01002257">
    <property type="protein sequence ID" value="CEM41553.1"/>
    <property type="molecule type" value="Genomic_DNA"/>
</dbReference>
<protein>
    <submittedName>
        <fullName evidence="2">Uncharacterized protein</fullName>
    </submittedName>
</protein>
<organism evidence="2">
    <name type="scientific">Chromera velia CCMP2878</name>
    <dbReference type="NCBI Taxonomy" id="1169474"/>
    <lineage>
        <taxon>Eukaryota</taxon>
        <taxon>Sar</taxon>
        <taxon>Alveolata</taxon>
        <taxon>Colpodellida</taxon>
        <taxon>Chromeraceae</taxon>
        <taxon>Chromera</taxon>
    </lineage>
</organism>